<dbReference type="GeneID" id="98001084"/>
<dbReference type="Pfam" id="PF00237">
    <property type="entry name" value="Ribosomal_L22"/>
    <property type="match status" value="1"/>
</dbReference>
<dbReference type="InterPro" id="IPR036394">
    <property type="entry name" value="Ribosomal_uL22_sf"/>
</dbReference>
<evidence type="ECO:0000256" key="13">
    <source>
        <dbReference type="RuleBase" id="RU004008"/>
    </source>
</evidence>
<dbReference type="GO" id="GO:0003735">
    <property type="term" value="F:structural constituent of ribosome"/>
    <property type="evidence" value="ECO:0007669"/>
    <property type="project" value="InterPro"/>
</dbReference>
<evidence type="ECO:0000256" key="8">
    <source>
        <dbReference type="ARBA" id="ARBA00025084"/>
    </source>
</evidence>
<comment type="function">
    <text evidence="8">This protein binds specifically to 23S rRNA; its binding is stimulated by other ribosomal proteins, e.g. L4, L17, and L20. It is important during the early stages of 50S assembly. It makes multiple contacts with different domains of the 23S rRNA in the assembled 50S subunit and ribosome.</text>
</comment>
<keyword evidence="7 10" id="KW-0687">Ribonucleoprotein</keyword>
<evidence type="ECO:0000256" key="11">
    <source>
        <dbReference type="RuleBase" id="RU004005"/>
    </source>
</evidence>
<evidence type="ECO:0000256" key="5">
    <source>
        <dbReference type="ARBA" id="ARBA00022884"/>
    </source>
</evidence>
<dbReference type="InterPro" id="IPR005727">
    <property type="entry name" value="Ribosomal_uL22_bac/chlpt-type"/>
</dbReference>
<keyword evidence="6 10" id="KW-0689">Ribosomal protein</keyword>
<dbReference type="NCBIfam" id="TIGR01044">
    <property type="entry name" value="rplV_bact"/>
    <property type="match status" value="1"/>
</dbReference>
<accession>A0A3E3DV12</accession>
<dbReference type="PANTHER" id="PTHR13501">
    <property type="entry name" value="CHLOROPLAST 50S RIBOSOMAL PROTEIN L22-RELATED"/>
    <property type="match status" value="1"/>
</dbReference>
<evidence type="ECO:0000256" key="10">
    <source>
        <dbReference type="HAMAP-Rule" id="MF_01331"/>
    </source>
</evidence>
<dbReference type="EMBL" id="QUSM01000008">
    <property type="protein sequence ID" value="RGD73071.1"/>
    <property type="molecule type" value="Genomic_DNA"/>
</dbReference>
<organism evidence="14 15">
    <name type="scientific">Anaerofustis stercorihominis</name>
    <dbReference type="NCBI Taxonomy" id="214853"/>
    <lineage>
        <taxon>Bacteria</taxon>
        <taxon>Bacillati</taxon>
        <taxon>Bacillota</taxon>
        <taxon>Clostridia</taxon>
        <taxon>Eubacteriales</taxon>
        <taxon>Eubacteriaceae</taxon>
        <taxon>Anaerofustis</taxon>
    </lineage>
</organism>
<dbReference type="SUPFAM" id="SSF54843">
    <property type="entry name" value="Ribosomal protein L22"/>
    <property type="match status" value="1"/>
</dbReference>
<dbReference type="GO" id="GO:0006412">
    <property type="term" value="P:translation"/>
    <property type="evidence" value="ECO:0007669"/>
    <property type="project" value="UniProtKB-UniRule"/>
</dbReference>
<evidence type="ECO:0000256" key="2">
    <source>
        <dbReference type="ARBA" id="ARBA00009451"/>
    </source>
</evidence>
<dbReference type="AlphaFoldDB" id="A0A3E3DV12"/>
<comment type="caution">
    <text evidence="14">The sequence shown here is derived from an EMBL/GenBank/DDBJ whole genome shotgun (WGS) entry which is preliminary data.</text>
</comment>
<name>A0A3E3DV12_9FIRM</name>
<evidence type="ECO:0000256" key="4">
    <source>
        <dbReference type="ARBA" id="ARBA00022730"/>
    </source>
</evidence>
<dbReference type="HAMAP" id="MF_01331_B">
    <property type="entry name" value="Ribosomal_uL22_B"/>
    <property type="match status" value="1"/>
</dbReference>
<dbReference type="Proteomes" id="UP000261212">
    <property type="component" value="Unassembled WGS sequence"/>
</dbReference>
<keyword evidence="4 10" id="KW-0699">rRNA-binding</keyword>
<dbReference type="GO" id="GO:0022625">
    <property type="term" value="C:cytosolic large ribosomal subunit"/>
    <property type="evidence" value="ECO:0007669"/>
    <property type="project" value="TreeGrafter"/>
</dbReference>
<dbReference type="GO" id="GO:0019843">
    <property type="term" value="F:rRNA binding"/>
    <property type="evidence" value="ECO:0007669"/>
    <property type="project" value="UniProtKB-UniRule"/>
</dbReference>
<dbReference type="InterPro" id="IPR001063">
    <property type="entry name" value="Ribosomal_uL22"/>
</dbReference>
<evidence type="ECO:0000256" key="7">
    <source>
        <dbReference type="ARBA" id="ARBA00023274"/>
    </source>
</evidence>
<comment type="similarity">
    <text evidence="2 10 11">Belongs to the universal ribosomal protein uL22 family.</text>
</comment>
<evidence type="ECO:0000256" key="1">
    <source>
        <dbReference type="ARBA" id="ARBA00003478"/>
    </source>
</evidence>
<dbReference type="RefSeq" id="WP_007050808.1">
    <property type="nucleotide sequence ID" value="NZ_CABKNJ010000001.1"/>
</dbReference>
<evidence type="ECO:0000256" key="6">
    <source>
        <dbReference type="ARBA" id="ARBA00022980"/>
    </source>
</evidence>
<evidence type="ECO:0000256" key="9">
    <source>
        <dbReference type="ARBA" id="ARBA00035207"/>
    </source>
</evidence>
<protein>
    <recommendedName>
        <fullName evidence="9 10">Large ribosomal subunit protein uL22</fullName>
    </recommendedName>
</protein>
<dbReference type="Gene3D" id="3.90.470.10">
    <property type="entry name" value="Ribosomal protein L22/L17"/>
    <property type="match status" value="1"/>
</dbReference>
<dbReference type="CDD" id="cd00336">
    <property type="entry name" value="Ribosomal_L22"/>
    <property type="match status" value="1"/>
</dbReference>
<reference evidence="14 15" key="1">
    <citation type="submission" date="2018-08" db="EMBL/GenBank/DDBJ databases">
        <title>A genome reference for cultivated species of the human gut microbiota.</title>
        <authorList>
            <person name="Zou Y."/>
            <person name="Xue W."/>
            <person name="Luo G."/>
        </authorList>
    </citation>
    <scope>NUCLEOTIDE SEQUENCE [LARGE SCALE GENOMIC DNA]</scope>
    <source>
        <strain evidence="14 15">AM25-6</strain>
    </source>
</reference>
<dbReference type="PANTHER" id="PTHR13501:SF8">
    <property type="entry name" value="LARGE RIBOSOMAL SUBUNIT PROTEIN UL22M"/>
    <property type="match status" value="1"/>
</dbReference>
<evidence type="ECO:0000256" key="12">
    <source>
        <dbReference type="RuleBase" id="RU004006"/>
    </source>
</evidence>
<comment type="function">
    <text evidence="10 13">This protein binds specifically to 23S rRNA; its binding is stimulated by other ribosomal proteins, e.g., L4, L17, and L20. It is important during the early stages of 50S assembly. It makes multiple contacts with different domains of the 23S rRNA in the assembled 50S subunit and ribosome.</text>
</comment>
<evidence type="ECO:0000313" key="15">
    <source>
        <dbReference type="Proteomes" id="UP000261212"/>
    </source>
</evidence>
<dbReference type="InterPro" id="IPR047867">
    <property type="entry name" value="Ribosomal_uL22_bac/org-type"/>
</dbReference>
<comment type="subunit">
    <text evidence="3 10 12">Part of the 50S ribosomal subunit.</text>
</comment>
<keyword evidence="5 10" id="KW-0694">RNA-binding</keyword>
<sequence length="111" mass="12140">MEAKATAKYLRVSPIKVKRVASLVRGKNLGEAINILKLTGNKPAREIEKVVKSAAANAENNHDMDVTKLYISEISANQGPTLKRFRAGSQGRASMILKRSSHISVVLKERA</sequence>
<gene>
    <name evidence="10" type="primary">rplV</name>
    <name evidence="14" type="ORF">DW687_11465</name>
</gene>
<proteinExistence type="inferred from homology"/>
<comment type="function">
    <text evidence="1 10">The globular domain of the protein is located near the polypeptide exit tunnel on the outside of the subunit, while an extended beta-hairpin is found that lines the wall of the exit tunnel in the center of the 70S ribosome.</text>
</comment>
<evidence type="ECO:0000313" key="14">
    <source>
        <dbReference type="EMBL" id="RGD73071.1"/>
    </source>
</evidence>
<evidence type="ECO:0000256" key="3">
    <source>
        <dbReference type="ARBA" id="ARBA00011838"/>
    </source>
</evidence>